<gene>
    <name evidence="2" type="ORF">OJ997_32915</name>
</gene>
<keyword evidence="1" id="KW-0472">Membrane</keyword>
<dbReference type="EMBL" id="JAPDDP010000100">
    <property type="protein sequence ID" value="MDA0185153.1"/>
    <property type="molecule type" value="Genomic_DNA"/>
</dbReference>
<keyword evidence="1" id="KW-1133">Transmembrane helix</keyword>
<reference evidence="2" key="1">
    <citation type="submission" date="2022-10" db="EMBL/GenBank/DDBJ databases">
        <title>The WGS of Solirubrobacter phytolaccae KCTC 29190.</title>
        <authorList>
            <person name="Jiang Z."/>
        </authorList>
    </citation>
    <scope>NUCLEOTIDE SEQUENCE</scope>
    <source>
        <strain evidence="2">KCTC 29190</strain>
    </source>
</reference>
<name>A0A9X3NEL2_9ACTN</name>
<accession>A0A9X3NEL2</accession>
<sequence>MRSKPVLALLGVCLLGVLVLVVIGATSERREAFTLGVVPSVAVVPLDSGEYVCQAPIQMPDDAAFDRIAFVLGTDGRPGPAIDVIVQPFRAQGELGRGRLAADYTGRAVRHVVDVGHVDTDRPFQVCLSNDGPRKVSVYGNADVSARASSASMGPVPTNADIALVFERAESRSTLSLLGTMLDRAALWRASWVGGWFMILLAALVVLAVPALLVRALRDATDS</sequence>
<feature type="transmembrane region" description="Helical" evidence="1">
    <location>
        <begin position="192"/>
        <end position="214"/>
    </location>
</feature>
<comment type="caution">
    <text evidence="2">The sequence shown here is derived from an EMBL/GenBank/DDBJ whole genome shotgun (WGS) entry which is preliminary data.</text>
</comment>
<keyword evidence="3" id="KW-1185">Reference proteome</keyword>
<dbReference type="Proteomes" id="UP001147653">
    <property type="component" value="Unassembled WGS sequence"/>
</dbReference>
<evidence type="ECO:0000313" key="2">
    <source>
        <dbReference type="EMBL" id="MDA0185153.1"/>
    </source>
</evidence>
<evidence type="ECO:0000256" key="1">
    <source>
        <dbReference type="SAM" id="Phobius"/>
    </source>
</evidence>
<protein>
    <submittedName>
        <fullName evidence="2">Uncharacterized protein</fullName>
    </submittedName>
</protein>
<dbReference type="RefSeq" id="WP_270029639.1">
    <property type="nucleotide sequence ID" value="NZ_JAPDDP010000100.1"/>
</dbReference>
<proteinExistence type="predicted"/>
<keyword evidence="1" id="KW-0812">Transmembrane</keyword>
<evidence type="ECO:0000313" key="3">
    <source>
        <dbReference type="Proteomes" id="UP001147653"/>
    </source>
</evidence>
<organism evidence="2 3">
    <name type="scientific">Solirubrobacter phytolaccae</name>
    <dbReference type="NCBI Taxonomy" id="1404360"/>
    <lineage>
        <taxon>Bacteria</taxon>
        <taxon>Bacillati</taxon>
        <taxon>Actinomycetota</taxon>
        <taxon>Thermoleophilia</taxon>
        <taxon>Solirubrobacterales</taxon>
        <taxon>Solirubrobacteraceae</taxon>
        <taxon>Solirubrobacter</taxon>
    </lineage>
</organism>
<dbReference type="AlphaFoldDB" id="A0A9X3NEL2"/>